<keyword evidence="2" id="KW-1185">Reference proteome</keyword>
<dbReference type="EMBL" id="AAMS01000003">
    <property type="protein sequence ID" value="EAQ07171.1"/>
    <property type="molecule type" value="Genomic_DNA"/>
</dbReference>
<organism evidence="1 2">
    <name type="scientific">Yoonia vestfoldensis SKA53</name>
    <dbReference type="NCBI Taxonomy" id="314232"/>
    <lineage>
        <taxon>Bacteria</taxon>
        <taxon>Pseudomonadati</taxon>
        <taxon>Pseudomonadota</taxon>
        <taxon>Alphaproteobacteria</taxon>
        <taxon>Rhodobacterales</taxon>
        <taxon>Paracoccaceae</taxon>
        <taxon>Yoonia</taxon>
    </lineage>
</organism>
<dbReference type="HOGENOM" id="CLU_949292_0_0_5"/>
<dbReference type="eggNOG" id="ENOG502ZN9Q">
    <property type="taxonomic scope" value="Bacteria"/>
</dbReference>
<reference evidence="1 2" key="1">
    <citation type="submission" date="2006-01" db="EMBL/GenBank/DDBJ databases">
        <authorList>
            <person name="Hagstrom A."/>
            <person name="Ferriera S."/>
            <person name="Johnson J."/>
            <person name="Kravitz S."/>
            <person name="Halpern A."/>
            <person name="Remington K."/>
            <person name="Beeson K."/>
            <person name="Tran B."/>
            <person name="Rogers Y.-H."/>
            <person name="Friedman R."/>
            <person name="Venter J.C."/>
        </authorList>
    </citation>
    <scope>NUCLEOTIDE SEQUENCE [LARGE SCALE GENOMIC DNA]</scope>
    <source>
        <strain evidence="1 2">SKA53</strain>
    </source>
</reference>
<comment type="caution">
    <text evidence="1">The sequence shown here is derived from an EMBL/GenBank/DDBJ whole genome shotgun (WGS) entry which is preliminary data.</text>
</comment>
<evidence type="ECO:0000313" key="1">
    <source>
        <dbReference type="EMBL" id="EAQ07171.1"/>
    </source>
</evidence>
<evidence type="ECO:0000313" key="2">
    <source>
        <dbReference type="Proteomes" id="UP000004507"/>
    </source>
</evidence>
<name>A3V3W4_9RHOB</name>
<dbReference type="AlphaFoldDB" id="A3V3W4"/>
<dbReference type="Proteomes" id="UP000004507">
    <property type="component" value="Unassembled WGS sequence"/>
</dbReference>
<sequence>MVDRYFEIARAVVFGFGQVARAHVGLQRWQDQSGHAQLGIARGAHGHEIFQRFARADMDIHRLLFAHGGFPSEFIAAWGLVIVTHENPRVVGQGQDFLDRVIQILCRPAGEIAACGAEIGHEQRITHKGRIADHIGQAGGGVAGRVQHIRAQLADVECVCFIEQRIKLRSVALKSGPFVKDLAECVLHDGDVGPDPDLAAQMLLQIGGGGQVVGVDMAFEDPGNIQPLILDPGNNRIGRCRIGAACGGVVIQNAVNNRASVALWFAHNVGNRVGGFIEEGFDFGFHVDSPLWL</sequence>
<proteinExistence type="predicted"/>
<accession>A3V3W4</accession>
<gene>
    <name evidence="1" type="ORF">SKA53_02206</name>
</gene>
<protein>
    <submittedName>
        <fullName evidence="1">Uncharacterized protein</fullName>
    </submittedName>
</protein>